<dbReference type="EMBL" id="CP002106">
    <property type="protein sequence ID" value="ADK67922.1"/>
    <property type="molecule type" value="Genomic_DNA"/>
</dbReference>
<dbReference type="STRING" id="633147.Olsu_0809"/>
<dbReference type="Gene3D" id="3.40.50.720">
    <property type="entry name" value="NAD(P)-binding Rossmann-like Domain"/>
    <property type="match status" value="1"/>
</dbReference>
<dbReference type="Pfam" id="PF22725">
    <property type="entry name" value="GFO_IDH_MocA_C3"/>
    <property type="match status" value="1"/>
</dbReference>
<dbReference type="eggNOG" id="COG0673">
    <property type="taxonomic scope" value="Bacteria"/>
</dbReference>
<dbReference type="InterPro" id="IPR036291">
    <property type="entry name" value="NAD(P)-bd_dom_sf"/>
</dbReference>
<sequence length="354" mass="37592">MPAVRFATIGRGAIVERFLDALAQSGAAEFVAAYSRDGASACEFARAHGASLWFGDLDALAASPEVDAVYVASPNALHVPQALRLVRSGKHVLVEKALGSNEREARLLLTCARERDVVALEAMRNIHGPGFAAVEGMLADVGEPRLARLCFSKVTSRISRLRARERVNVFDPHLSEGSLMDIGVYCVEPAVALFGAPRTVSAVGVTAAVGGVAPTDRFATIDLAGQVTLGYEGKVVGLSFGKVSNGLLDCEVQGERGTLAFGETCRIDHLSFTPHVDRGMVFTETAGTMAAPRSLDIAENDMVYELEVFVAAVRGDASALARVAWAQEVTLSSLAVMDEARRQMGVRFPADDEA</sequence>
<evidence type="ECO:0000313" key="3">
    <source>
        <dbReference type="EMBL" id="ADK67922.1"/>
    </source>
</evidence>
<organism evidence="3 4">
    <name type="scientific">Olsenella uli (strain ATCC 49627 / DSM 7084 / CCUG 31166 / CIP 109912 / JCM 12494 / LMG 11480 / NCIMB 702895 / VPI D76D-27C)</name>
    <name type="common">Lactobacillus uli</name>
    <dbReference type="NCBI Taxonomy" id="633147"/>
    <lineage>
        <taxon>Bacteria</taxon>
        <taxon>Bacillati</taxon>
        <taxon>Actinomycetota</taxon>
        <taxon>Coriobacteriia</taxon>
        <taxon>Coriobacteriales</taxon>
        <taxon>Atopobiaceae</taxon>
        <taxon>Olsenella</taxon>
    </lineage>
</organism>
<dbReference type="Proteomes" id="UP000000333">
    <property type="component" value="Chromosome"/>
</dbReference>
<evidence type="ECO:0000313" key="4">
    <source>
        <dbReference type="Proteomes" id="UP000000333"/>
    </source>
</evidence>
<dbReference type="InterPro" id="IPR055170">
    <property type="entry name" value="GFO_IDH_MocA-like_dom"/>
</dbReference>
<proteinExistence type="predicted"/>
<gene>
    <name evidence="3" type="ordered locus">Olsu_0809</name>
</gene>
<reference evidence="3 4" key="1">
    <citation type="journal article" date="2010" name="Stand. Genomic Sci.">
        <title>Complete genome sequence of Olsenella uli type strain (VPI D76D-27C).</title>
        <authorList>
            <person name="Goker M."/>
            <person name="Held B."/>
            <person name="Lucas S."/>
            <person name="Nolan M."/>
            <person name="Yasawong M."/>
            <person name="Glavina Del Rio T."/>
            <person name="Tice H."/>
            <person name="Cheng J.F."/>
            <person name="Bruce D."/>
            <person name="Detter J.C."/>
            <person name="Tapia R."/>
            <person name="Han C."/>
            <person name="Goodwin L."/>
            <person name="Pitluck S."/>
            <person name="Liolios K."/>
            <person name="Ivanova N."/>
            <person name="Mavromatis K."/>
            <person name="Mikhailova N."/>
            <person name="Pati A."/>
            <person name="Chen A."/>
            <person name="Palaniappan K."/>
            <person name="Land M."/>
            <person name="Hauser L."/>
            <person name="Chang Y.J."/>
            <person name="Jeffries C.D."/>
            <person name="Rohde M."/>
            <person name="Sikorski J."/>
            <person name="Pukall R."/>
            <person name="Woyke T."/>
            <person name="Bristow J."/>
            <person name="Eisen J.A."/>
            <person name="Markowitz V."/>
            <person name="Hugenholtz P."/>
            <person name="Kyrpides N.C."/>
            <person name="Klenk H.P."/>
            <person name="Lapidus A."/>
        </authorList>
    </citation>
    <scope>NUCLEOTIDE SEQUENCE [LARGE SCALE GENOMIC DNA]</scope>
    <source>
        <strain evidence="4">ATCC 49627 / DSM 7084 / CIP 109912 / JCM 12494 / NCIMB 702895 / VPI D76D-27C</strain>
    </source>
</reference>
<evidence type="ECO:0000259" key="2">
    <source>
        <dbReference type="Pfam" id="PF22725"/>
    </source>
</evidence>
<dbReference type="PANTHER" id="PTHR43054:SF1">
    <property type="entry name" value="SCYLLO-INOSITOL 2-DEHYDROGENASE (NADP(+)) IOLU"/>
    <property type="match status" value="1"/>
</dbReference>
<dbReference type="RefSeq" id="WP_013251674.1">
    <property type="nucleotide sequence ID" value="NC_014363.1"/>
</dbReference>
<evidence type="ECO:0000259" key="1">
    <source>
        <dbReference type="Pfam" id="PF01408"/>
    </source>
</evidence>
<dbReference type="OrthoDB" id="9815825at2"/>
<feature type="domain" description="GFO/IDH/MocA-like oxidoreductase" evidence="2">
    <location>
        <begin position="154"/>
        <end position="259"/>
    </location>
</feature>
<dbReference type="KEGG" id="ols:Olsu_0809"/>
<dbReference type="AlphaFoldDB" id="E1QZV8"/>
<dbReference type="InterPro" id="IPR000683">
    <property type="entry name" value="Gfo/Idh/MocA-like_OxRdtase_N"/>
</dbReference>
<dbReference type="HOGENOM" id="CLU_023194_7_0_11"/>
<keyword evidence="4" id="KW-1185">Reference proteome</keyword>
<accession>E1QZV8</accession>
<name>E1QZV8_OLSUV</name>
<feature type="domain" description="Gfo/Idh/MocA-like oxidoreductase N-terminal" evidence="1">
    <location>
        <begin position="4"/>
        <end position="118"/>
    </location>
</feature>
<dbReference type="PANTHER" id="PTHR43054">
    <property type="match status" value="1"/>
</dbReference>
<dbReference type="Gene3D" id="3.30.360.10">
    <property type="entry name" value="Dihydrodipicolinate Reductase, domain 2"/>
    <property type="match status" value="1"/>
</dbReference>
<dbReference type="GeneID" id="78512229"/>
<protein>
    <submittedName>
        <fullName evidence="3">Oxidoreductase domain protein</fullName>
    </submittedName>
</protein>
<dbReference type="SUPFAM" id="SSF51735">
    <property type="entry name" value="NAD(P)-binding Rossmann-fold domains"/>
    <property type="match status" value="1"/>
</dbReference>
<dbReference type="Pfam" id="PF01408">
    <property type="entry name" value="GFO_IDH_MocA"/>
    <property type="match status" value="1"/>
</dbReference>
<dbReference type="SUPFAM" id="SSF55347">
    <property type="entry name" value="Glyceraldehyde-3-phosphate dehydrogenase-like, C-terminal domain"/>
    <property type="match status" value="1"/>
</dbReference>
<dbReference type="GO" id="GO:0000166">
    <property type="term" value="F:nucleotide binding"/>
    <property type="evidence" value="ECO:0007669"/>
    <property type="project" value="InterPro"/>
</dbReference>